<keyword evidence="1" id="KW-0653">Protein transport</keyword>
<dbReference type="PROSITE" id="PS50177">
    <property type="entry name" value="NTF2_DOMAIN"/>
    <property type="match status" value="1"/>
</dbReference>
<dbReference type="SUPFAM" id="SSF54427">
    <property type="entry name" value="NTF2-like"/>
    <property type="match status" value="1"/>
</dbReference>
<feature type="domain" description="NTF2" evidence="2">
    <location>
        <begin position="6"/>
        <end position="118"/>
    </location>
</feature>
<keyword evidence="4" id="KW-1185">Reference proteome</keyword>
<organism evidence="3 4">
    <name type="scientific">Gregarina niphandrodes</name>
    <name type="common">Septate eugregarine</name>
    <dbReference type="NCBI Taxonomy" id="110365"/>
    <lineage>
        <taxon>Eukaryota</taxon>
        <taxon>Sar</taxon>
        <taxon>Alveolata</taxon>
        <taxon>Apicomplexa</taxon>
        <taxon>Conoidasida</taxon>
        <taxon>Gregarinasina</taxon>
        <taxon>Eugregarinorida</taxon>
        <taxon>Gregarinidae</taxon>
        <taxon>Gregarina</taxon>
    </lineage>
</organism>
<dbReference type="AlphaFoldDB" id="A0A023B439"/>
<dbReference type="GO" id="GO:0005737">
    <property type="term" value="C:cytoplasm"/>
    <property type="evidence" value="ECO:0007669"/>
    <property type="project" value="UniProtKB-SubCell"/>
</dbReference>
<dbReference type="InterPro" id="IPR018222">
    <property type="entry name" value="Nuclear_transport_factor_2_euk"/>
</dbReference>
<dbReference type="Pfam" id="PF02136">
    <property type="entry name" value="NTF2"/>
    <property type="match status" value="1"/>
</dbReference>
<protein>
    <recommendedName>
        <fullName evidence="1">Nuclear transport factor 2</fullName>
        <shortName evidence="1">NTF-2</shortName>
    </recommendedName>
</protein>
<evidence type="ECO:0000313" key="3">
    <source>
        <dbReference type="EMBL" id="EZG56364.1"/>
    </source>
</evidence>
<keyword evidence="1" id="KW-0539">Nucleus</keyword>
<keyword evidence="1" id="KW-0813">Transport</keyword>
<evidence type="ECO:0000313" key="4">
    <source>
        <dbReference type="Proteomes" id="UP000019763"/>
    </source>
</evidence>
<dbReference type="RefSeq" id="XP_011131293.1">
    <property type="nucleotide sequence ID" value="XM_011132991.1"/>
</dbReference>
<comment type="subcellular location">
    <subcellularLocation>
        <location evidence="1">Cytoplasm</location>
    </subcellularLocation>
    <subcellularLocation>
        <location evidence="1">Nucleus</location>
    </subcellularLocation>
</comment>
<dbReference type="OrthoDB" id="6507044at2759"/>
<dbReference type="Proteomes" id="UP000019763">
    <property type="component" value="Unassembled WGS sequence"/>
</dbReference>
<comment type="function">
    <text evidence="1">Has a role in nuclear-cytoplasmic transport of proteins and mRNAs.</text>
</comment>
<sequence>MDPNGIATQFLNAYYKTFSENRGMLQSYYGADSKLSWENAEFTGAAEISQKLTSINAQKIEYLHVEHVVQVLPGDLLLLLVNGHMSIDGAPALGFSQIFVLQRTPAGSWFIRNEIFKFQFASK</sequence>
<dbReference type="InterPro" id="IPR002075">
    <property type="entry name" value="NTF2_dom"/>
</dbReference>
<dbReference type="GO" id="GO:0015031">
    <property type="term" value="P:protein transport"/>
    <property type="evidence" value="ECO:0007669"/>
    <property type="project" value="UniProtKB-KW"/>
</dbReference>
<accession>A0A023B439</accession>
<dbReference type="InterPro" id="IPR045875">
    <property type="entry name" value="NTF2"/>
</dbReference>
<evidence type="ECO:0000256" key="1">
    <source>
        <dbReference type="RuleBase" id="RU369002"/>
    </source>
</evidence>
<dbReference type="Gene3D" id="3.10.450.50">
    <property type="match status" value="1"/>
</dbReference>
<dbReference type="eggNOG" id="KOG2104">
    <property type="taxonomic scope" value="Eukaryota"/>
</dbReference>
<dbReference type="InterPro" id="IPR032710">
    <property type="entry name" value="NTF2-like_dom_sf"/>
</dbReference>
<proteinExistence type="predicted"/>
<dbReference type="PANTHER" id="PTHR12612">
    <property type="entry name" value="NUCLEAR TRANSPORT FACTOR 2"/>
    <property type="match status" value="1"/>
</dbReference>
<dbReference type="GO" id="GO:0005634">
    <property type="term" value="C:nucleus"/>
    <property type="evidence" value="ECO:0007669"/>
    <property type="project" value="UniProtKB-SubCell"/>
</dbReference>
<dbReference type="GeneID" id="22913713"/>
<gene>
    <name evidence="3" type="ORF">GNI_104300</name>
</gene>
<name>A0A023B439_GRENI</name>
<dbReference type="CDD" id="cd00780">
    <property type="entry name" value="NTF2"/>
    <property type="match status" value="1"/>
</dbReference>
<reference evidence="3" key="1">
    <citation type="submission" date="2013-12" db="EMBL/GenBank/DDBJ databases">
        <authorList>
            <person name="Omoto C.K."/>
            <person name="Sibley D."/>
            <person name="Venepally P."/>
            <person name="Hadjithomas M."/>
            <person name="Karamycheva S."/>
            <person name="Brunk B."/>
            <person name="Roos D."/>
            <person name="Caler E."/>
            <person name="Lorenzi H."/>
        </authorList>
    </citation>
    <scope>NUCLEOTIDE SEQUENCE</scope>
</reference>
<comment type="caution">
    <text evidence="3">The sequence shown here is derived from an EMBL/GenBank/DDBJ whole genome shotgun (WGS) entry which is preliminary data.</text>
</comment>
<keyword evidence="1" id="KW-0963">Cytoplasm</keyword>
<dbReference type="EMBL" id="AFNH02000778">
    <property type="protein sequence ID" value="EZG56364.1"/>
    <property type="molecule type" value="Genomic_DNA"/>
</dbReference>
<evidence type="ECO:0000259" key="2">
    <source>
        <dbReference type="PROSITE" id="PS50177"/>
    </source>
</evidence>
<dbReference type="GO" id="GO:0051028">
    <property type="term" value="P:mRNA transport"/>
    <property type="evidence" value="ECO:0007669"/>
    <property type="project" value="UniProtKB-UniRule"/>
</dbReference>
<dbReference type="GO" id="GO:0006913">
    <property type="term" value="P:nucleocytoplasmic transport"/>
    <property type="evidence" value="ECO:0007669"/>
    <property type="project" value="UniProtKB-UniRule"/>
</dbReference>
<dbReference type="VEuPathDB" id="CryptoDB:GNI_104300"/>
<dbReference type="OMA" id="WEQVGTS"/>